<evidence type="ECO:0000313" key="1">
    <source>
        <dbReference type="EMBL" id="PLW13825.1"/>
    </source>
</evidence>
<reference evidence="1 3" key="1">
    <citation type="submission" date="2017-11" db="EMBL/GenBank/DDBJ databases">
        <title>De novo assembly and phasing of dikaryotic genomes from two isolates of Puccinia coronata f. sp. avenae, the causal agent of oat crown rust.</title>
        <authorList>
            <person name="Miller M.E."/>
            <person name="Zhang Y."/>
            <person name="Omidvar V."/>
            <person name="Sperschneider J."/>
            <person name="Schwessinger B."/>
            <person name="Raley C."/>
            <person name="Palmer J.M."/>
            <person name="Garnica D."/>
            <person name="Upadhyaya N."/>
            <person name="Rathjen J."/>
            <person name="Taylor J.M."/>
            <person name="Park R.F."/>
            <person name="Dodds P.N."/>
            <person name="Hirsch C.D."/>
            <person name="Kianian S.F."/>
            <person name="Figueroa M."/>
        </authorList>
    </citation>
    <scope>NUCLEOTIDE SEQUENCE [LARGE SCALE GENOMIC DNA]</scope>
    <source>
        <strain evidence="1">12NC29</strain>
    </source>
</reference>
<keyword evidence="3" id="KW-1185">Reference proteome</keyword>
<evidence type="ECO:0000313" key="2">
    <source>
        <dbReference type="EMBL" id="PLW56646.1"/>
    </source>
</evidence>
<name>A0A2N5SKS0_9BASI</name>
<accession>A0A2N5SKS0</accession>
<sequence>MSYLILFERSMLGSTRADRQTSFLIVARGSSVIKASSSISLSTLRHLVSTEGEIFNRANPSQPSGIVCSVRTAIWGPP</sequence>
<evidence type="ECO:0000313" key="3">
    <source>
        <dbReference type="Proteomes" id="UP000235388"/>
    </source>
</evidence>
<proteinExistence type="predicted"/>
<dbReference type="EMBL" id="PGCJ01000938">
    <property type="protein sequence ID" value="PLW13825.1"/>
    <property type="molecule type" value="Genomic_DNA"/>
</dbReference>
<gene>
    <name evidence="2" type="ORF">PCANC_05117</name>
    <name evidence="1" type="ORF">PCANC_19390</name>
</gene>
<dbReference type="AlphaFoldDB" id="A0A2N5SKS0"/>
<protein>
    <submittedName>
        <fullName evidence="1">Uncharacterized protein</fullName>
    </submittedName>
</protein>
<comment type="caution">
    <text evidence="1">The sequence shown here is derived from an EMBL/GenBank/DDBJ whole genome shotgun (WGS) entry which is preliminary data.</text>
</comment>
<dbReference type="Proteomes" id="UP000235388">
    <property type="component" value="Unassembled WGS sequence"/>
</dbReference>
<organism evidence="1 3">
    <name type="scientific">Puccinia coronata f. sp. avenae</name>
    <dbReference type="NCBI Taxonomy" id="200324"/>
    <lineage>
        <taxon>Eukaryota</taxon>
        <taxon>Fungi</taxon>
        <taxon>Dikarya</taxon>
        <taxon>Basidiomycota</taxon>
        <taxon>Pucciniomycotina</taxon>
        <taxon>Pucciniomycetes</taxon>
        <taxon>Pucciniales</taxon>
        <taxon>Pucciniaceae</taxon>
        <taxon>Puccinia</taxon>
    </lineage>
</organism>
<dbReference type="EMBL" id="PGCJ01000018">
    <property type="protein sequence ID" value="PLW56646.1"/>
    <property type="molecule type" value="Genomic_DNA"/>
</dbReference>